<dbReference type="Proteomes" id="UP000510822">
    <property type="component" value="Chromosome"/>
</dbReference>
<dbReference type="Gene3D" id="2.60.120.10">
    <property type="entry name" value="Jelly Rolls"/>
    <property type="match status" value="1"/>
</dbReference>
<gene>
    <name evidence="7" type="ORF">HZU75_08545</name>
</gene>
<reference evidence="7 8" key="1">
    <citation type="journal article" date="2016" name="Int. J. Syst. Evol. Microbiol.">
        <title>Chitinibacter fontanus sp. nov., isolated from a spring.</title>
        <authorList>
            <person name="Sheu S.Y."/>
            <person name="Li Y.S."/>
            <person name="Young C.C."/>
            <person name="Chen W.M."/>
        </authorList>
    </citation>
    <scope>NUCLEOTIDE SEQUENCE [LARGE SCALE GENOMIC DNA]</scope>
    <source>
        <strain evidence="7 8">STM-7</strain>
    </source>
</reference>
<dbReference type="InterPro" id="IPR018060">
    <property type="entry name" value="HTH_AraC"/>
</dbReference>
<name>A0A7D5V9N6_9NEIS</name>
<dbReference type="InterPro" id="IPR011051">
    <property type="entry name" value="RmlC_Cupin_sf"/>
</dbReference>
<evidence type="ECO:0000256" key="2">
    <source>
        <dbReference type="ARBA" id="ARBA00023015"/>
    </source>
</evidence>
<evidence type="ECO:0000256" key="3">
    <source>
        <dbReference type="ARBA" id="ARBA00023125"/>
    </source>
</evidence>
<dbReference type="InterPro" id="IPR018062">
    <property type="entry name" value="HTH_AraC-typ_CS"/>
</dbReference>
<dbReference type="RefSeq" id="WP_180305686.1">
    <property type="nucleotide sequence ID" value="NZ_CP058952.1"/>
</dbReference>
<dbReference type="InterPro" id="IPR003313">
    <property type="entry name" value="AraC-bd"/>
</dbReference>
<dbReference type="PRINTS" id="PR00032">
    <property type="entry name" value="HTHARAC"/>
</dbReference>
<protein>
    <submittedName>
        <fullName evidence="7">Helix-turn-helix transcriptional regulator</fullName>
    </submittedName>
</protein>
<dbReference type="EMBL" id="CP058952">
    <property type="protein sequence ID" value="QLI81575.1"/>
    <property type="molecule type" value="Genomic_DNA"/>
</dbReference>
<dbReference type="KEGG" id="cfon:HZU75_08545"/>
<evidence type="ECO:0000256" key="1">
    <source>
        <dbReference type="ARBA" id="ARBA00022491"/>
    </source>
</evidence>
<keyword evidence="4" id="KW-0010">Activator</keyword>
<sequence length="257" mass="28548">MLVERVGPLRDMQGALLHGKAADHQPGSMTPRHWHEVTQLLYAISGVMRVITPLGQWIVPPNRGIWVPPGVWHEVLMIGHVEVRSIYVRPDAIGGLPEHCCVLAITPLMRELILAAINIDYQEQPIPPRSQLIAQLLLNEVKTLETLPLQLPMPNDPLLAHIGRALLAAPDDSRTTEDWAAEVGVDARTLQRRFAKATGMTLGDWRRQARLLNALERLALGERVLDVALDCGYSSPSAFSAMFKRQFGIAPSSFFQD</sequence>
<dbReference type="Pfam" id="PF12833">
    <property type="entry name" value="HTH_18"/>
    <property type="match status" value="1"/>
</dbReference>
<dbReference type="Gene3D" id="1.10.10.60">
    <property type="entry name" value="Homeodomain-like"/>
    <property type="match status" value="1"/>
</dbReference>
<keyword evidence="5" id="KW-0804">Transcription</keyword>
<organism evidence="7 8">
    <name type="scientific">Chitinibacter fontanus</name>
    <dbReference type="NCBI Taxonomy" id="1737446"/>
    <lineage>
        <taxon>Bacteria</taxon>
        <taxon>Pseudomonadati</taxon>
        <taxon>Pseudomonadota</taxon>
        <taxon>Betaproteobacteria</taxon>
        <taxon>Neisseriales</taxon>
        <taxon>Chitinibacteraceae</taxon>
        <taxon>Chitinibacter</taxon>
    </lineage>
</organism>
<dbReference type="GO" id="GO:0003700">
    <property type="term" value="F:DNA-binding transcription factor activity"/>
    <property type="evidence" value="ECO:0007669"/>
    <property type="project" value="InterPro"/>
</dbReference>
<keyword evidence="8" id="KW-1185">Reference proteome</keyword>
<dbReference type="SUPFAM" id="SSF51182">
    <property type="entry name" value="RmlC-like cupins"/>
    <property type="match status" value="1"/>
</dbReference>
<evidence type="ECO:0000259" key="6">
    <source>
        <dbReference type="PROSITE" id="PS01124"/>
    </source>
</evidence>
<dbReference type="InterPro" id="IPR020449">
    <property type="entry name" value="Tscrpt_reg_AraC-type_HTH"/>
</dbReference>
<dbReference type="PANTHER" id="PTHR11019:SF159">
    <property type="entry name" value="TRANSCRIPTIONAL REGULATOR-RELATED"/>
    <property type="match status" value="1"/>
</dbReference>
<dbReference type="SUPFAM" id="SSF46689">
    <property type="entry name" value="Homeodomain-like"/>
    <property type="match status" value="1"/>
</dbReference>
<dbReference type="Pfam" id="PF02311">
    <property type="entry name" value="AraC_binding"/>
    <property type="match status" value="1"/>
</dbReference>
<evidence type="ECO:0000313" key="8">
    <source>
        <dbReference type="Proteomes" id="UP000510822"/>
    </source>
</evidence>
<dbReference type="PANTHER" id="PTHR11019">
    <property type="entry name" value="HTH-TYPE TRANSCRIPTIONAL REGULATOR NIMR"/>
    <property type="match status" value="1"/>
</dbReference>
<dbReference type="GO" id="GO:0043565">
    <property type="term" value="F:sequence-specific DNA binding"/>
    <property type="evidence" value="ECO:0007669"/>
    <property type="project" value="InterPro"/>
</dbReference>
<proteinExistence type="predicted"/>
<evidence type="ECO:0000313" key="7">
    <source>
        <dbReference type="EMBL" id="QLI81575.1"/>
    </source>
</evidence>
<dbReference type="SMART" id="SM00342">
    <property type="entry name" value="HTH_ARAC"/>
    <property type="match status" value="1"/>
</dbReference>
<dbReference type="PROSITE" id="PS00041">
    <property type="entry name" value="HTH_ARAC_FAMILY_1"/>
    <property type="match status" value="1"/>
</dbReference>
<dbReference type="InterPro" id="IPR009057">
    <property type="entry name" value="Homeodomain-like_sf"/>
</dbReference>
<dbReference type="PROSITE" id="PS01124">
    <property type="entry name" value="HTH_ARAC_FAMILY_2"/>
    <property type="match status" value="1"/>
</dbReference>
<dbReference type="FunFam" id="1.10.10.60:FF:000132">
    <property type="entry name" value="AraC family transcriptional regulator"/>
    <property type="match status" value="1"/>
</dbReference>
<accession>A0A7D5V9N6</accession>
<keyword evidence="1" id="KW-0678">Repressor</keyword>
<evidence type="ECO:0000256" key="4">
    <source>
        <dbReference type="ARBA" id="ARBA00023159"/>
    </source>
</evidence>
<dbReference type="CDD" id="cd06124">
    <property type="entry name" value="cupin_NimR-like_N"/>
    <property type="match status" value="1"/>
</dbReference>
<dbReference type="AlphaFoldDB" id="A0A7D5V9N6"/>
<keyword evidence="3" id="KW-0238">DNA-binding</keyword>
<keyword evidence="2" id="KW-0805">Transcription regulation</keyword>
<dbReference type="InterPro" id="IPR014710">
    <property type="entry name" value="RmlC-like_jellyroll"/>
</dbReference>
<evidence type="ECO:0000256" key="5">
    <source>
        <dbReference type="ARBA" id="ARBA00023163"/>
    </source>
</evidence>
<feature type="domain" description="HTH araC/xylS-type" evidence="6">
    <location>
        <begin position="156"/>
        <end position="257"/>
    </location>
</feature>